<dbReference type="Pfam" id="PF06405">
    <property type="entry name" value="RCC_reductase"/>
    <property type="match status" value="1"/>
</dbReference>
<proteinExistence type="predicted"/>
<dbReference type="PANTHER" id="PTHR34685:SF2">
    <property type="entry name" value="RED CHLOROPHYLL CATABOLITE REDUCTASE, CHLOROPLASTIC"/>
    <property type="match status" value="1"/>
</dbReference>
<evidence type="ECO:0000313" key="1">
    <source>
        <dbReference type="EMBL" id="KAJ0968678.1"/>
    </source>
</evidence>
<dbReference type="AlphaFoldDB" id="A0A9D5C971"/>
<dbReference type="Gene3D" id="3.40.1500.20">
    <property type="match status" value="1"/>
</dbReference>
<dbReference type="GO" id="GO:0009507">
    <property type="term" value="C:chloroplast"/>
    <property type="evidence" value="ECO:0007669"/>
    <property type="project" value="TreeGrafter"/>
</dbReference>
<dbReference type="OrthoDB" id="26525at2759"/>
<accession>A0A9D5C971</accession>
<reference evidence="1" key="2">
    <citation type="journal article" date="2022" name="Hortic Res">
        <title>The genome of Dioscorea zingiberensis sheds light on the biosynthesis, origin and evolution of the medicinally important diosgenin saponins.</title>
        <authorList>
            <person name="Li Y."/>
            <person name="Tan C."/>
            <person name="Li Z."/>
            <person name="Guo J."/>
            <person name="Li S."/>
            <person name="Chen X."/>
            <person name="Wang C."/>
            <person name="Dai X."/>
            <person name="Yang H."/>
            <person name="Song W."/>
            <person name="Hou L."/>
            <person name="Xu J."/>
            <person name="Tong Z."/>
            <person name="Xu A."/>
            <person name="Yuan X."/>
            <person name="Wang W."/>
            <person name="Yang Q."/>
            <person name="Chen L."/>
            <person name="Sun Z."/>
            <person name="Wang K."/>
            <person name="Pan B."/>
            <person name="Chen J."/>
            <person name="Bao Y."/>
            <person name="Liu F."/>
            <person name="Qi X."/>
            <person name="Gang D.R."/>
            <person name="Wen J."/>
            <person name="Li J."/>
        </authorList>
    </citation>
    <scope>NUCLEOTIDE SEQUENCE</scope>
    <source>
        <strain evidence="1">Dzin_1.0</strain>
    </source>
</reference>
<sequence>MHRDPSPVLEFPYLPAPHRELMVSLLSTLDARLGSHLLPSSVPADVLSFHNDSATSFGSLDIRSGGHDSPVDFILESWLHCKLPTGALNITTIFGFLNASTEAPHLLMEFIQGSPTSLILFIDLLPRKDLVLHPQYLAEFYQDTHLEKLRQELENERYVQPYRSSSLYIRSVLSPTAIAVNINCGADGENFMEEIMRAQLSSVAKEVLQIWLDKCACSSAQSEASERHVLVQRDNLIKNKTVEIDLAANLPRMFGPNVAAQIVGAIQKAFRI</sequence>
<organism evidence="1 2">
    <name type="scientific">Dioscorea zingiberensis</name>
    <dbReference type="NCBI Taxonomy" id="325984"/>
    <lineage>
        <taxon>Eukaryota</taxon>
        <taxon>Viridiplantae</taxon>
        <taxon>Streptophyta</taxon>
        <taxon>Embryophyta</taxon>
        <taxon>Tracheophyta</taxon>
        <taxon>Spermatophyta</taxon>
        <taxon>Magnoliopsida</taxon>
        <taxon>Liliopsida</taxon>
        <taxon>Dioscoreales</taxon>
        <taxon>Dioscoreaceae</taxon>
        <taxon>Dioscorea</taxon>
    </lineage>
</organism>
<dbReference type="GO" id="GO:0051743">
    <property type="term" value="F:red chlorophyll catabolite reductase activity"/>
    <property type="evidence" value="ECO:0007669"/>
    <property type="project" value="InterPro"/>
</dbReference>
<evidence type="ECO:0008006" key="3">
    <source>
        <dbReference type="Google" id="ProtNLM"/>
    </source>
</evidence>
<dbReference type="EMBL" id="JAGGNH010000006">
    <property type="protein sequence ID" value="KAJ0968678.1"/>
    <property type="molecule type" value="Genomic_DNA"/>
</dbReference>
<comment type="caution">
    <text evidence="1">The sequence shown here is derived from an EMBL/GenBank/DDBJ whole genome shotgun (WGS) entry which is preliminary data.</text>
</comment>
<name>A0A9D5C971_9LILI</name>
<evidence type="ECO:0000313" key="2">
    <source>
        <dbReference type="Proteomes" id="UP001085076"/>
    </source>
</evidence>
<dbReference type="PANTHER" id="PTHR34685">
    <property type="entry name" value="RED CHLOROPHYLL CATABOLITE REDUCTASE, CHLOROPLASTIC"/>
    <property type="match status" value="1"/>
</dbReference>
<keyword evidence="2" id="KW-1185">Reference proteome</keyword>
<dbReference type="Proteomes" id="UP001085076">
    <property type="component" value="Miscellaneous, Linkage group lg06"/>
</dbReference>
<dbReference type="InterPro" id="IPR009439">
    <property type="entry name" value="RCC_reductase"/>
</dbReference>
<dbReference type="GO" id="GO:0015996">
    <property type="term" value="P:chlorophyll catabolic process"/>
    <property type="evidence" value="ECO:0007669"/>
    <property type="project" value="TreeGrafter"/>
</dbReference>
<gene>
    <name evidence="1" type="ORF">J5N97_021555</name>
</gene>
<reference evidence="1" key="1">
    <citation type="submission" date="2021-03" db="EMBL/GenBank/DDBJ databases">
        <authorList>
            <person name="Li Z."/>
            <person name="Yang C."/>
        </authorList>
    </citation>
    <scope>NUCLEOTIDE SEQUENCE</scope>
    <source>
        <strain evidence="1">Dzin_1.0</strain>
        <tissue evidence="1">Leaf</tissue>
    </source>
</reference>
<protein>
    <recommendedName>
        <fullName evidence="3">Red chlorophyll catabolite reductase</fullName>
    </recommendedName>
</protein>